<dbReference type="InterPro" id="IPR047650">
    <property type="entry name" value="Transpos_IS110"/>
</dbReference>
<feature type="region of interest" description="Disordered" evidence="1">
    <location>
        <begin position="172"/>
        <end position="208"/>
    </location>
</feature>
<keyword evidence="4" id="KW-1185">Reference proteome</keyword>
<dbReference type="Proteomes" id="UP001597365">
    <property type="component" value="Unassembled WGS sequence"/>
</dbReference>
<evidence type="ECO:0000313" key="4">
    <source>
        <dbReference type="Proteomes" id="UP001597365"/>
    </source>
</evidence>
<sequence>MTDQHPESEVFAGVDTHTDTHHAVVADPLGRPVADREFPTTTQGYRALLAWLGSFGVVRTIGVECTGSHGAGLTSVLTAAGLMVVEVNVPDRGTRHARGKYDAIDGRAGRVTLKSWRLLRKLRCSTIRTTSLVRAVPCLHLTSSDRGWKTLTATIAENWSRTVTATLSSPVPGTASCIPSGAEGPRGRESYGQRARPAEPISPRLPGTQIRYPRVPIAACPLRAAKKAPVVPLPGRSQTGQQRRTDHPHCAVPPGPPRRRRSDLHDLATSPVPRSYS</sequence>
<evidence type="ECO:0000256" key="1">
    <source>
        <dbReference type="SAM" id="MobiDB-lite"/>
    </source>
</evidence>
<comment type="caution">
    <text evidence="3">The sequence shown here is derived from an EMBL/GenBank/DDBJ whole genome shotgun (WGS) entry which is preliminary data.</text>
</comment>
<dbReference type="EMBL" id="JBHUFU010000001">
    <property type="protein sequence ID" value="MFD1828827.1"/>
    <property type="molecule type" value="Genomic_DNA"/>
</dbReference>
<dbReference type="PANTHER" id="PTHR33055">
    <property type="entry name" value="TRANSPOSASE FOR INSERTION SEQUENCE ELEMENT IS1111A"/>
    <property type="match status" value="1"/>
</dbReference>
<feature type="region of interest" description="Disordered" evidence="1">
    <location>
        <begin position="229"/>
        <end position="277"/>
    </location>
</feature>
<gene>
    <name evidence="3" type="ORF">ACFSJS_03995</name>
</gene>
<reference evidence="4" key="1">
    <citation type="journal article" date="2019" name="Int. J. Syst. Evol. Microbiol.">
        <title>The Global Catalogue of Microorganisms (GCM) 10K type strain sequencing project: providing services to taxonomists for standard genome sequencing and annotation.</title>
        <authorList>
            <consortium name="The Broad Institute Genomics Platform"/>
            <consortium name="The Broad Institute Genome Sequencing Center for Infectious Disease"/>
            <person name="Wu L."/>
            <person name="Ma J."/>
        </authorList>
    </citation>
    <scope>NUCLEOTIDE SEQUENCE [LARGE SCALE GENOMIC DNA]</scope>
    <source>
        <strain evidence="4">CGMCC 4.7455</strain>
    </source>
</reference>
<name>A0ABW4PF45_9ACTN</name>
<dbReference type="Pfam" id="PF01548">
    <property type="entry name" value="DEDD_Tnp_IS110"/>
    <property type="match status" value="1"/>
</dbReference>
<accession>A0ABW4PF45</accession>
<proteinExistence type="predicted"/>
<feature type="domain" description="Transposase IS110-like N-terminal" evidence="2">
    <location>
        <begin position="12"/>
        <end position="105"/>
    </location>
</feature>
<evidence type="ECO:0000313" key="3">
    <source>
        <dbReference type="EMBL" id="MFD1828827.1"/>
    </source>
</evidence>
<organism evidence="3 4">
    <name type="scientific">Streptomyces desertarenae</name>
    <dbReference type="NCBI Taxonomy" id="2666184"/>
    <lineage>
        <taxon>Bacteria</taxon>
        <taxon>Bacillati</taxon>
        <taxon>Actinomycetota</taxon>
        <taxon>Actinomycetes</taxon>
        <taxon>Kitasatosporales</taxon>
        <taxon>Streptomycetaceae</taxon>
        <taxon>Streptomyces</taxon>
    </lineage>
</organism>
<evidence type="ECO:0000259" key="2">
    <source>
        <dbReference type="Pfam" id="PF01548"/>
    </source>
</evidence>
<dbReference type="PANTHER" id="PTHR33055:SF3">
    <property type="entry name" value="PUTATIVE TRANSPOSASE FOR IS117-RELATED"/>
    <property type="match status" value="1"/>
</dbReference>
<protein>
    <submittedName>
        <fullName evidence="3">Transposase</fullName>
    </submittedName>
</protein>
<dbReference type="InterPro" id="IPR002525">
    <property type="entry name" value="Transp_IS110-like_N"/>
</dbReference>